<feature type="compositionally biased region" description="Polar residues" evidence="7">
    <location>
        <begin position="263"/>
        <end position="273"/>
    </location>
</feature>
<dbReference type="PANTHER" id="PTHR21212:SF0">
    <property type="entry name" value="SEIPIN"/>
    <property type="match status" value="1"/>
</dbReference>
<evidence type="ECO:0000256" key="6">
    <source>
        <dbReference type="ARBA" id="ARBA00023136"/>
    </source>
</evidence>
<feature type="transmembrane region" description="Helical" evidence="8">
    <location>
        <begin position="226"/>
        <end position="253"/>
    </location>
</feature>
<evidence type="ECO:0000256" key="4">
    <source>
        <dbReference type="ARBA" id="ARBA00022989"/>
    </source>
</evidence>
<feature type="region of interest" description="Disordered" evidence="7">
    <location>
        <begin position="262"/>
        <end position="340"/>
    </location>
</feature>
<keyword evidence="6 8" id="KW-0472">Membrane</keyword>
<organism evidence="9 10">
    <name type="scientific">Pholiota conissans</name>
    <dbReference type="NCBI Taxonomy" id="109636"/>
    <lineage>
        <taxon>Eukaryota</taxon>
        <taxon>Fungi</taxon>
        <taxon>Dikarya</taxon>
        <taxon>Basidiomycota</taxon>
        <taxon>Agaricomycotina</taxon>
        <taxon>Agaricomycetes</taxon>
        <taxon>Agaricomycetidae</taxon>
        <taxon>Agaricales</taxon>
        <taxon>Agaricineae</taxon>
        <taxon>Strophariaceae</taxon>
        <taxon>Pholiota</taxon>
    </lineage>
</organism>
<evidence type="ECO:0000256" key="1">
    <source>
        <dbReference type="ARBA" id="ARBA00004477"/>
    </source>
</evidence>
<name>A0A9P5YVV8_9AGAR</name>
<dbReference type="AlphaFoldDB" id="A0A9P5YVV8"/>
<keyword evidence="10" id="KW-1185">Reference proteome</keyword>
<accession>A0A9P5YVV8</accession>
<reference evidence="9" key="1">
    <citation type="submission" date="2020-11" db="EMBL/GenBank/DDBJ databases">
        <authorList>
            <consortium name="DOE Joint Genome Institute"/>
            <person name="Ahrendt S."/>
            <person name="Riley R."/>
            <person name="Andreopoulos W."/>
            <person name="Labutti K."/>
            <person name="Pangilinan J."/>
            <person name="Ruiz-Duenas F.J."/>
            <person name="Barrasa J.M."/>
            <person name="Sanchez-Garcia M."/>
            <person name="Camarero S."/>
            <person name="Miyauchi S."/>
            <person name="Serrano A."/>
            <person name="Linde D."/>
            <person name="Babiker R."/>
            <person name="Drula E."/>
            <person name="Ayuso-Fernandez I."/>
            <person name="Pacheco R."/>
            <person name="Padilla G."/>
            <person name="Ferreira P."/>
            <person name="Barriuso J."/>
            <person name="Kellner H."/>
            <person name="Castanera R."/>
            <person name="Alfaro M."/>
            <person name="Ramirez L."/>
            <person name="Pisabarro A.G."/>
            <person name="Kuo A."/>
            <person name="Tritt A."/>
            <person name="Lipzen A."/>
            <person name="He G."/>
            <person name="Yan M."/>
            <person name="Ng V."/>
            <person name="Cullen D."/>
            <person name="Martin F."/>
            <person name="Rosso M.-N."/>
            <person name="Henrissat B."/>
            <person name="Hibbett D."/>
            <person name="Martinez A.T."/>
            <person name="Grigoriev I.V."/>
        </authorList>
    </citation>
    <scope>NUCLEOTIDE SEQUENCE</scope>
    <source>
        <strain evidence="9">CIRM-BRFM 674</strain>
    </source>
</reference>
<evidence type="ECO:0000313" key="9">
    <source>
        <dbReference type="EMBL" id="KAF9475635.1"/>
    </source>
</evidence>
<keyword evidence="5" id="KW-0443">Lipid metabolism</keyword>
<keyword evidence="3" id="KW-0256">Endoplasmic reticulum</keyword>
<dbReference type="OrthoDB" id="3990054at2759"/>
<feature type="transmembrane region" description="Helical" evidence="8">
    <location>
        <begin position="44"/>
        <end position="67"/>
    </location>
</feature>
<evidence type="ECO:0000256" key="5">
    <source>
        <dbReference type="ARBA" id="ARBA00023098"/>
    </source>
</evidence>
<sequence>MSNTSEPQSSSILSKAITTPIILSFSLLSRAFSVLRPYAPTIVPLFVCALFIPLVLLLSTFSGWFVWSNLSVSWKVPIYLQYGDGIAPYAYVEIPHLIPGQRYDIGLDLALPFMESNIALGNFMTTLTLSTTNNKTLNYVRRPAIALPPRSLLPFFTSTIARMNVPLIESFIASKSDVFAAVEIGRRDGWTTLGTGQGREVSVVSASLTGLAVPHGIRGFAIRFPFLASVASAGIFLLFLSSILGTCVLPLILPAIPSEDNGESNYKQEQIPSSVAPYPAQERERRRRRSKSDRSSTERQVKGEASVEIIPPTTEDSSTRLRRRPSRPPVSLSEDAANQR</sequence>
<feature type="transmembrane region" description="Helical" evidence="8">
    <location>
        <begin position="12"/>
        <end position="32"/>
    </location>
</feature>
<comment type="subcellular location">
    <subcellularLocation>
        <location evidence="1">Endoplasmic reticulum membrane</location>
        <topology evidence="1">Multi-pass membrane protein</topology>
    </subcellularLocation>
</comment>
<keyword evidence="2 8" id="KW-0812">Transmembrane</keyword>
<dbReference type="Pfam" id="PF06775">
    <property type="entry name" value="Seipin"/>
    <property type="match status" value="1"/>
</dbReference>
<dbReference type="InterPro" id="IPR009617">
    <property type="entry name" value="Seipin"/>
</dbReference>
<dbReference type="CDD" id="cd23995">
    <property type="entry name" value="Seipin_BSCL2_like"/>
    <property type="match status" value="1"/>
</dbReference>
<feature type="compositionally biased region" description="Basic and acidic residues" evidence="7">
    <location>
        <begin position="292"/>
        <end position="302"/>
    </location>
</feature>
<dbReference type="GO" id="GO:0005789">
    <property type="term" value="C:endoplasmic reticulum membrane"/>
    <property type="evidence" value="ECO:0007669"/>
    <property type="project" value="UniProtKB-SubCell"/>
</dbReference>
<evidence type="ECO:0000313" key="10">
    <source>
        <dbReference type="Proteomes" id="UP000807469"/>
    </source>
</evidence>
<comment type="caution">
    <text evidence="9">The sequence shown here is derived from an EMBL/GenBank/DDBJ whole genome shotgun (WGS) entry which is preliminary data.</text>
</comment>
<dbReference type="GO" id="GO:0140042">
    <property type="term" value="P:lipid droplet formation"/>
    <property type="evidence" value="ECO:0007669"/>
    <property type="project" value="UniProtKB-ARBA"/>
</dbReference>
<protein>
    <recommendedName>
        <fullName evidence="11">Seipin</fullName>
    </recommendedName>
</protein>
<evidence type="ECO:0000256" key="7">
    <source>
        <dbReference type="SAM" id="MobiDB-lite"/>
    </source>
</evidence>
<gene>
    <name evidence="9" type="ORF">BDN70DRAFT_883523</name>
</gene>
<keyword evidence="4 8" id="KW-1133">Transmembrane helix</keyword>
<dbReference type="PANTHER" id="PTHR21212">
    <property type="entry name" value="BERNARDINELLI-SEIP CONGENITAL LIPODYSTROPHY 2 HOMOLOG BSCL2 PROTEIN"/>
    <property type="match status" value="1"/>
</dbReference>
<evidence type="ECO:0000256" key="2">
    <source>
        <dbReference type="ARBA" id="ARBA00022692"/>
    </source>
</evidence>
<proteinExistence type="predicted"/>
<evidence type="ECO:0008006" key="11">
    <source>
        <dbReference type="Google" id="ProtNLM"/>
    </source>
</evidence>
<evidence type="ECO:0000256" key="3">
    <source>
        <dbReference type="ARBA" id="ARBA00022824"/>
    </source>
</evidence>
<evidence type="ECO:0000256" key="8">
    <source>
        <dbReference type="SAM" id="Phobius"/>
    </source>
</evidence>
<dbReference type="GO" id="GO:0006629">
    <property type="term" value="P:lipid metabolic process"/>
    <property type="evidence" value="ECO:0007669"/>
    <property type="project" value="UniProtKB-KW"/>
</dbReference>
<dbReference type="Proteomes" id="UP000807469">
    <property type="component" value="Unassembled WGS sequence"/>
</dbReference>
<dbReference type="EMBL" id="MU155325">
    <property type="protein sequence ID" value="KAF9475635.1"/>
    <property type="molecule type" value="Genomic_DNA"/>
</dbReference>